<sequence length="81" mass="9190">QEYEPPGALLSVVEVPEGSYISKKTSALIHEGSIAIPRIVRRARTMRHQPDGYVRSFIDNKLVHEIEDDTITEQLPFNVKC</sequence>
<dbReference type="EMBL" id="KE125069">
    <property type="protein sequence ID" value="EPB72081.1"/>
    <property type="molecule type" value="Genomic_DNA"/>
</dbReference>
<reference evidence="1 2" key="1">
    <citation type="submission" date="2013-05" db="EMBL/GenBank/DDBJ databases">
        <title>Draft genome of the parasitic nematode Anyclostoma ceylanicum.</title>
        <authorList>
            <person name="Mitreva M."/>
        </authorList>
    </citation>
    <scope>NUCLEOTIDE SEQUENCE [LARGE SCALE GENOMIC DNA]</scope>
</reference>
<protein>
    <submittedName>
        <fullName evidence="1">Uncharacterized protein</fullName>
    </submittedName>
</protein>
<keyword evidence="2" id="KW-1185">Reference proteome</keyword>
<evidence type="ECO:0000313" key="2">
    <source>
        <dbReference type="Proteomes" id="UP000054495"/>
    </source>
</evidence>
<gene>
    <name evidence="1" type="ORF">ANCCEY_08832</name>
</gene>
<dbReference type="AlphaFoldDB" id="A0A0D6LPY1"/>
<dbReference type="Proteomes" id="UP000054495">
    <property type="component" value="Unassembled WGS sequence"/>
</dbReference>
<proteinExistence type="predicted"/>
<name>A0A0D6LPY1_9BILA</name>
<accession>A0A0D6LPY1</accession>
<organism evidence="1 2">
    <name type="scientific">Ancylostoma ceylanicum</name>
    <dbReference type="NCBI Taxonomy" id="53326"/>
    <lineage>
        <taxon>Eukaryota</taxon>
        <taxon>Metazoa</taxon>
        <taxon>Ecdysozoa</taxon>
        <taxon>Nematoda</taxon>
        <taxon>Chromadorea</taxon>
        <taxon>Rhabditida</taxon>
        <taxon>Rhabditina</taxon>
        <taxon>Rhabditomorpha</taxon>
        <taxon>Strongyloidea</taxon>
        <taxon>Ancylostomatidae</taxon>
        <taxon>Ancylostomatinae</taxon>
        <taxon>Ancylostoma</taxon>
    </lineage>
</organism>
<feature type="non-terminal residue" evidence="1">
    <location>
        <position position="1"/>
    </location>
</feature>
<evidence type="ECO:0000313" key="1">
    <source>
        <dbReference type="EMBL" id="EPB72081.1"/>
    </source>
</evidence>